<dbReference type="EMBL" id="JNAH01000007">
    <property type="protein sequence ID" value="KGF86582.1"/>
    <property type="molecule type" value="Genomic_DNA"/>
</dbReference>
<dbReference type="eggNOG" id="ENOG5030VAU">
    <property type="taxonomic scope" value="Bacteria"/>
</dbReference>
<evidence type="ECO:0000313" key="2">
    <source>
        <dbReference type="Proteomes" id="UP000030598"/>
    </source>
</evidence>
<evidence type="ECO:0000313" key="1">
    <source>
        <dbReference type="EMBL" id="KGF86582.1"/>
    </source>
</evidence>
<accession>A0A0A1ZAI6</accession>
<comment type="caution">
    <text evidence="1">The sequence shown here is derived from an EMBL/GenBank/DDBJ whole genome shotgun (WGS) entry which is preliminary data.</text>
</comment>
<proteinExistence type="predicted"/>
<sequence length="108" mass="12243">MKSATYKKDSMIRLLIASILFFIPLGGFADEKQREIENEAINLVIKKYGKGLENRLKGTGVTPSYRSWYENDCFVSIAAGTYQEDAWTAIKWFSVNVCSESAEIMESE</sequence>
<dbReference type="STRING" id="59925.EU91_1344"/>
<name>A0A0A1ZAI6_PROMR</name>
<dbReference type="AlphaFoldDB" id="A0A0A1ZAI6"/>
<reference evidence="2" key="1">
    <citation type="journal article" date="2014" name="Sci. Data">
        <title>Genomes of diverse isolates of the marine cyanobacterium Prochlorococcus.</title>
        <authorList>
            <person name="Biller S."/>
            <person name="Berube P."/>
            <person name="Thompson J."/>
            <person name="Kelly L."/>
            <person name="Roggensack S."/>
            <person name="Awad L."/>
            <person name="Roache-Johnson K."/>
            <person name="Ding H."/>
            <person name="Giovannoni S.J."/>
            <person name="Moore L.R."/>
            <person name="Chisholm S.W."/>
        </authorList>
    </citation>
    <scope>NUCLEOTIDE SEQUENCE [LARGE SCALE GENOMIC DNA]</scope>
    <source>
        <strain evidence="2">GP2</strain>
    </source>
</reference>
<dbReference type="RefSeq" id="WP_241433942.1">
    <property type="nucleotide sequence ID" value="NZ_CP138934.1"/>
</dbReference>
<gene>
    <name evidence="1" type="ORF">EU91_1344</name>
</gene>
<dbReference type="Proteomes" id="UP000030598">
    <property type="component" value="Unassembled WGS sequence"/>
</dbReference>
<protein>
    <submittedName>
        <fullName evidence="1">Putative Heat-labile enterotoxin alpha chain</fullName>
    </submittedName>
</protein>
<organism evidence="1 2">
    <name type="scientific">Prochlorococcus marinus str. GP2</name>
    <dbReference type="NCBI Taxonomy" id="59925"/>
    <lineage>
        <taxon>Bacteria</taxon>
        <taxon>Bacillati</taxon>
        <taxon>Cyanobacteriota</taxon>
        <taxon>Cyanophyceae</taxon>
        <taxon>Synechococcales</taxon>
        <taxon>Prochlorococcaceae</taxon>
        <taxon>Prochlorococcus</taxon>
    </lineage>
</organism>